<comment type="caution">
    <text evidence="4">The sequence shown here is derived from an EMBL/GenBank/DDBJ whole genome shotgun (WGS) entry which is preliminary data.</text>
</comment>
<keyword evidence="1" id="KW-0238">DNA-binding</keyword>
<keyword evidence="2" id="KW-0812">Transmembrane</keyword>
<evidence type="ECO:0000259" key="3">
    <source>
        <dbReference type="PROSITE" id="PS50943"/>
    </source>
</evidence>
<evidence type="ECO:0000313" key="6">
    <source>
        <dbReference type="Proteomes" id="UP001196408"/>
    </source>
</evidence>
<dbReference type="Pfam" id="PF01381">
    <property type="entry name" value="HTH_3"/>
    <property type="match status" value="1"/>
</dbReference>
<dbReference type="InterPro" id="IPR032250">
    <property type="entry name" value="DUF4825"/>
</dbReference>
<dbReference type="PANTHER" id="PTHR46558:SF11">
    <property type="entry name" value="HTH-TYPE TRANSCRIPTIONAL REGULATOR XRE"/>
    <property type="match status" value="1"/>
</dbReference>
<reference evidence="4 7" key="1">
    <citation type="submission" date="2021-06" db="EMBL/GenBank/DDBJ databases">
        <title>Collection of gut derived symbiotic bacterial strains cultured from healthy donors.</title>
        <authorList>
            <person name="Lin H."/>
            <person name="Littmann E."/>
            <person name="Pamer E.G."/>
        </authorList>
    </citation>
    <scope>NUCLEOTIDE SEQUENCE</scope>
    <source>
        <strain evidence="5 7">MSK.21.70</strain>
        <strain evidence="4">MSK.21.82</strain>
    </source>
</reference>
<evidence type="ECO:0000313" key="7">
    <source>
        <dbReference type="Proteomes" id="UP001197492"/>
    </source>
</evidence>
<evidence type="ECO:0000256" key="1">
    <source>
        <dbReference type="ARBA" id="ARBA00023125"/>
    </source>
</evidence>
<feature type="transmembrane region" description="Helical" evidence="2">
    <location>
        <begin position="124"/>
        <end position="142"/>
    </location>
</feature>
<protein>
    <submittedName>
        <fullName evidence="4">DUF4825 domain-containing protein</fullName>
    </submittedName>
</protein>
<keyword evidence="2" id="KW-0472">Membrane</keyword>
<dbReference type="InterPro" id="IPR001387">
    <property type="entry name" value="Cro/C1-type_HTH"/>
</dbReference>
<gene>
    <name evidence="4" type="ORF">KSV97_01275</name>
    <name evidence="5" type="ORF">KSW06_01285</name>
</gene>
<feature type="domain" description="HTH cro/C1-type" evidence="3">
    <location>
        <begin position="14"/>
        <end position="64"/>
    </location>
</feature>
<proteinExistence type="predicted"/>
<sequence>MDTKRIGKFISENRKRKGLTQEQLGELLGVTNKTISRWENGNYMPDLSLLVPLSETLDISLNELLNGKYITEDKIMETTEKSLKNTINYSKNMLVQEKRKISIGIMIFGAFLCFAAFAILDKESSWCCIYSILGIIVFVYGLSKELKRNRLLISSGVFVAILCGFMLMDYVGVITSHRPPIYVYMIKTSNVTTYYNPFYNVYRINKNTPNEYYIVDSAKKYTEDTVPTTVFNRPLSGIHNIKKYKNPYIGNNSNVGNLLNSLPLHEYGYVFQIDSKNQGLTVNYNATDWYHNEELYINKSLIYNSVSIFSLIDNVQSIQYNFSGSTYTTTRKMIEENYPHFEKVKENEKNFNKYLENKMNDDEFTRSIFNKIFVKKVL</sequence>
<dbReference type="CDD" id="cd00093">
    <property type="entry name" value="HTH_XRE"/>
    <property type="match status" value="1"/>
</dbReference>
<dbReference type="EMBL" id="JAHOEF010000004">
    <property type="protein sequence ID" value="MBV3381881.1"/>
    <property type="molecule type" value="Genomic_DNA"/>
</dbReference>
<keyword evidence="7" id="KW-1185">Reference proteome</keyword>
<dbReference type="SMART" id="SM00530">
    <property type="entry name" value="HTH_XRE"/>
    <property type="match status" value="1"/>
</dbReference>
<dbReference type="AlphaFoldDB" id="A0AAW4MVR9"/>
<accession>A0AAW4MVR9</accession>
<dbReference type="EMBL" id="JAHOEL010000004">
    <property type="protein sequence ID" value="MBV3391905.1"/>
    <property type="molecule type" value="Genomic_DNA"/>
</dbReference>
<name>A0AAW4MVR9_9FIRM</name>
<organism evidence="4 6">
    <name type="scientific">Catenibacterium mitsuokai</name>
    <dbReference type="NCBI Taxonomy" id="100886"/>
    <lineage>
        <taxon>Bacteria</taxon>
        <taxon>Bacillati</taxon>
        <taxon>Bacillota</taxon>
        <taxon>Erysipelotrichia</taxon>
        <taxon>Erysipelotrichales</taxon>
        <taxon>Coprobacillaceae</taxon>
        <taxon>Catenibacterium</taxon>
    </lineage>
</organism>
<dbReference type="PROSITE" id="PS50943">
    <property type="entry name" value="HTH_CROC1"/>
    <property type="match status" value="1"/>
</dbReference>
<dbReference type="Proteomes" id="UP001197492">
    <property type="component" value="Unassembled WGS sequence"/>
</dbReference>
<dbReference type="PANTHER" id="PTHR46558">
    <property type="entry name" value="TRACRIPTIONAL REGULATORY PROTEIN-RELATED-RELATED"/>
    <property type="match status" value="1"/>
</dbReference>
<dbReference type="GO" id="GO:0003677">
    <property type="term" value="F:DNA binding"/>
    <property type="evidence" value="ECO:0007669"/>
    <property type="project" value="UniProtKB-KW"/>
</dbReference>
<feature type="transmembrane region" description="Helical" evidence="2">
    <location>
        <begin position="151"/>
        <end position="173"/>
    </location>
</feature>
<evidence type="ECO:0000256" key="2">
    <source>
        <dbReference type="SAM" id="Phobius"/>
    </source>
</evidence>
<dbReference type="Pfam" id="PF16107">
    <property type="entry name" value="DUF4825"/>
    <property type="match status" value="1"/>
</dbReference>
<feature type="transmembrane region" description="Helical" evidence="2">
    <location>
        <begin position="101"/>
        <end position="118"/>
    </location>
</feature>
<evidence type="ECO:0000313" key="5">
    <source>
        <dbReference type="EMBL" id="MBV3391905.1"/>
    </source>
</evidence>
<dbReference type="RefSeq" id="WP_217746962.1">
    <property type="nucleotide sequence ID" value="NZ_JAHOEB010000004.1"/>
</dbReference>
<evidence type="ECO:0000313" key="4">
    <source>
        <dbReference type="EMBL" id="MBV3381881.1"/>
    </source>
</evidence>
<keyword evidence="2" id="KW-1133">Transmembrane helix</keyword>
<dbReference type="Proteomes" id="UP001196408">
    <property type="component" value="Unassembled WGS sequence"/>
</dbReference>